<evidence type="ECO:0000259" key="2">
    <source>
        <dbReference type="PROSITE" id="PS50914"/>
    </source>
</evidence>
<dbReference type="PANTHER" id="PTHR34606">
    <property type="entry name" value="BON DOMAIN-CONTAINING PROTEIN"/>
    <property type="match status" value="1"/>
</dbReference>
<protein>
    <submittedName>
        <fullName evidence="3">BON domain-containing protein</fullName>
    </submittedName>
</protein>
<keyword evidence="4" id="KW-1185">Reference proteome</keyword>
<sequence>MNRSNPNRDRYGNDRGRFGSPEDRDRQRYEAGAQRRGSTVYYPGRYEGDAPRQESPQSRGYVSAYSSGYEDGYQAGTRAQSDLRRTAPGAAGSGGRREWEQGYAARQYGSRTPHRADYDERAHQSGGGFRADRADDRGNGYERRARSSLGYGGYGGYGGGDGDYERDQRDARLSGYAGHTLDRAGFRRVGPKNYVRSDDRLREAVCERLAHRDHLDVSEVSVDVQSGVVTLEGHVTDRRMKYEIEDIVDDTFGVSEVVNRLHVRPYGVLASE</sequence>
<feature type="compositionally biased region" description="Polar residues" evidence="1">
    <location>
        <begin position="54"/>
        <end position="66"/>
    </location>
</feature>
<organism evidence="3 4">
    <name type="scientific">Cupriavidus plantarum</name>
    <dbReference type="NCBI Taxonomy" id="942865"/>
    <lineage>
        <taxon>Bacteria</taxon>
        <taxon>Pseudomonadati</taxon>
        <taxon>Pseudomonadota</taxon>
        <taxon>Betaproteobacteria</taxon>
        <taxon>Burkholderiales</taxon>
        <taxon>Burkholderiaceae</taxon>
        <taxon>Cupriavidus</taxon>
    </lineage>
</organism>
<feature type="compositionally biased region" description="Basic and acidic residues" evidence="1">
    <location>
        <begin position="130"/>
        <end position="145"/>
    </location>
</feature>
<comment type="caution">
    <text evidence="3">The sequence shown here is derived from an EMBL/GenBank/DDBJ whole genome shotgun (WGS) entry which is preliminary data.</text>
</comment>
<name>A0A316ENG2_9BURK</name>
<accession>A0A316ENG2</accession>
<feature type="domain" description="BON" evidence="2">
    <location>
        <begin position="197"/>
        <end position="265"/>
    </location>
</feature>
<feature type="compositionally biased region" description="Basic and acidic residues" evidence="1">
    <location>
        <begin position="1"/>
        <end position="29"/>
    </location>
</feature>
<dbReference type="EMBL" id="QGGT01000003">
    <property type="protein sequence ID" value="PWK34031.1"/>
    <property type="molecule type" value="Genomic_DNA"/>
</dbReference>
<proteinExistence type="predicted"/>
<reference evidence="3 4" key="1">
    <citation type="submission" date="2018-05" db="EMBL/GenBank/DDBJ databases">
        <title>Genomic Encyclopedia of Type Strains, Phase IV (KMG-V): Genome sequencing to study the core and pangenomes of soil and plant-associated prokaryotes.</title>
        <authorList>
            <person name="Whitman W."/>
        </authorList>
    </citation>
    <scope>NUCLEOTIDE SEQUENCE [LARGE SCALE GENOMIC DNA]</scope>
    <source>
        <strain evidence="3 4">SLV-132</strain>
    </source>
</reference>
<gene>
    <name evidence="3" type="ORF">C7419_103350</name>
</gene>
<evidence type="ECO:0000313" key="3">
    <source>
        <dbReference type="EMBL" id="PWK34031.1"/>
    </source>
</evidence>
<evidence type="ECO:0000256" key="1">
    <source>
        <dbReference type="SAM" id="MobiDB-lite"/>
    </source>
</evidence>
<evidence type="ECO:0000313" key="4">
    <source>
        <dbReference type="Proteomes" id="UP000245754"/>
    </source>
</evidence>
<dbReference type="Gene3D" id="3.30.1340.30">
    <property type="match status" value="1"/>
</dbReference>
<feature type="region of interest" description="Disordered" evidence="1">
    <location>
        <begin position="118"/>
        <end position="156"/>
    </location>
</feature>
<dbReference type="Pfam" id="PF04972">
    <property type="entry name" value="BON"/>
    <property type="match status" value="1"/>
</dbReference>
<dbReference type="PROSITE" id="PS50914">
    <property type="entry name" value="BON"/>
    <property type="match status" value="1"/>
</dbReference>
<dbReference type="RefSeq" id="WP_109584099.1">
    <property type="nucleotide sequence ID" value="NZ_QGGT01000003.1"/>
</dbReference>
<dbReference type="AlphaFoldDB" id="A0A316ENG2"/>
<feature type="region of interest" description="Disordered" evidence="1">
    <location>
        <begin position="1"/>
        <end position="101"/>
    </location>
</feature>
<dbReference type="InterPro" id="IPR007055">
    <property type="entry name" value="BON_dom"/>
</dbReference>
<dbReference type="InterPro" id="IPR051686">
    <property type="entry name" value="Lipoprotein_DolP"/>
</dbReference>
<dbReference type="Proteomes" id="UP000245754">
    <property type="component" value="Unassembled WGS sequence"/>
</dbReference>
<dbReference type="PANTHER" id="PTHR34606:SF15">
    <property type="entry name" value="BON DOMAIN-CONTAINING PROTEIN"/>
    <property type="match status" value="1"/>
</dbReference>